<sequence>MPHAESDAMSNQPTVNGEKPHSQFISHLASYPVANDLITTYKNNSLGRKSLDLANTAYENVAKPFFPYLQTPWSIVAPYVAKADSLADNGLDQVDYRFPIVREDTEKIKGTVMDYAYLPVTLAAHGRDYLFQTYHDEHRKVGGQDGWAKTAKTIVSTELKVAGDVFTKLSEFFGPKKEAAKRNAQLTREKIEKQYDETKQNANSKKDK</sequence>
<feature type="region of interest" description="Disordered" evidence="2">
    <location>
        <begin position="1"/>
        <end position="21"/>
    </location>
</feature>
<keyword evidence="1" id="KW-0175">Coiled coil</keyword>
<dbReference type="Proteomes" id="UP000800092">
    <property type="component" value="Unassembled WGS sequence"/>
</dbReference>
<evidence type="ECO:0000313" key="3">
    <source>
        <dbReference type="EMBL" id="KAF2233777.1"/>
    </source>
</evidence>
<dbReference type="AlphaFoldDB" id="A0A6A6H750"/>
<dbReference type="OrthoDB" id="376826at2759"/>
<evidence type="ECO:0000313" key="4">
    <source>
        <dbReference type="Proteomes" id="UP000800092"/>
    </source>
</evidence>
<keyword evidence="4" id="KW-1185">Reference proteome</keyword>
<dbReference type="EMBL" id="ML991804">
    <property type="protein sequence ID" value="KAF2233777.1"/>
    <property type="molecule type" value="Genomic_DNA"/>
</dbReference>
<gene>
    <name evidence="3" type="ORF">EV356DRAFT_577364</name>
</gene>
<evidence type="ECO:0000256" key="2">
    <source>
        <dbReference type="SAM" id="MobiDB-lite"/>
    </source>
</evidence>
<protein>
    <submittedName>
        <fullName evidence="3">Putative pathogenesis associated protein Cap20</fullName>
    </submittedName>
</protein>
<reference evidence="3" key="1">
    <citation type="journal article" date="2020" name="Stud. Mycol.">
        <title>101 Dothideomycetes genomes: a test case for predicting lifestyles and emergence of pathogens.</title>
        <authorList>
            <person name="Haridas S."/>
            <person name="Albert R."/>
            <person name="Binder M."/>
            <person name="Bloem J."/>
            <person name="Labutti K."/>
            <person name="Salamov A."/>
            <person name="Andreopoulos B."/>
            <person name="Baker S."/>
            <person name="Barry K."/>
            <person name="Bills G."/>
            <person name="Bluhm B."/>
            <person name="Cannon C."/>
            <person name="Castanera R."/>
            <person name="Culley D."/>
            <person name="Daum C."/>
            <person name="Ezra D."/>
            <person name="Gonzalez J."/>
            <person name="Henrissat B."/>
            <person name="Kuo A."/>
            <person name="Liang C."/>
            <person name="Lipzen A."/>
            <person name="Lutzoni F."/>
            <person name="Magnuson J."/>
            <person name="Mondo S."/>
            <person name="Nolan M."/>
            <person name="Ohm R."/>
            <person name="Pangilinan J."/>
            <person name="Park H.-J."/>
            <person name="Ramirez L."/>
            <person name="Alfaro M."/>
            <person name="Sun H."/>
            <person name="Tritt A."/>
            <person name="Yoshinaga Y."/>
            <person name="Zwiers L.-H."/>
            <person name="Turgeon B."/>
            <person name="Goodwin S."/>
            <person name="Spatafora J."/>
            <person name="Crous P."/>
            <person name="Grigoriev I."/>
        </authorList>
    </citation>
    <scope>NUCLEOTIDE SEQUENCE</scope>
    <source>
        <strain evidence="3">Tuck. ex Michener</strain>
    </source>
</reference>
<accession>A0A6A6H750</accession>
<evidence type="ECO:0000256" key="1">
    <source>
        <dbReference type="SAM" id="Coils"/>
    </source>
</evidence>
<feature type="coiled-coil region" evidence="1">
    <location>
        <begin position="177"/>
        <end position="208"/>
    </location>
</feature>
<organism evidence="3 4">
    <name type="scientific">Viridothelium virens</name>
    <name type="common">Speckled blister lichen</name>
    <name type="synonym">Trypethelium virens</name>
    <dbReference type="NCBI Taxonomy" id="1048519"/>
    <lineage>
        <taxon>Eukaryota</taxon>
        <taxon>Fungi</taxon>
        <taxon>Dikarya</taxon>
        <taxon>Ascomycota</taxon>
        <taxon>Pezizomycotina</taxon>
        <taxon>Dothideomycetes</taxon>
        <taxon>Dothideomycetes incertae sedis</taxon>
        <taxon>Trypetheliales</taxon>
        <taxon>Trypetheliaceae</taxon>
        <taxon>Viridothelium</taxon>
    </lineage>
</organism>
<name>A0A6A6H750_VIRVR</name>
<proteinExistence type="predicted"/>